<evidence type="ECO:0000256" key="4">
    <source>
        <dbReference type="ARBA" id="ARBA00023002"/>
    </source>
</evidence>
<feature type="signal peptide" evidence="8">
    <location>
        <begin position="1"/>
        <end position="22"/>
    </location>
</feature>
<dbReference type="EC" id="1.15.1.1" evidence="7"/>
<feature type="domain" description="Manganese/iron superoxide dismutase N-terminal" evidence="9">
    <location>
        <begin position="33"/>
        <end position="116"/>
    </location>
</feature>
<comment type="caution">
    <text evidence="11">The sequence shown here is derived from an EMBL/GenBank/DDBJ whole genome shotgun (WGS) entry which is preliminary data.</text>
</comment>
<feature type="binding site" evidence="6">
    <location>
        <position position="109"/>
    </location>
    <ligand>
        <name>Mn(2+)</name>
        <dbReference type="ChEBI" id="CHEBI:29035"/>
    </ligand>
</feature>
<dbReference type="PIRSF" id="PIRSF000349">
    <property type="entry name" value="SODismutase"/>
    <property type="match status" value="1"/>
</dbReference>
<dbReference type="Gene3D" id="3.55.40.20">
    <property type="entry name" value="Iron/manganese superoxide dismutase, C-terminal domain"/>
    <property type="match status" value="1"/>
</dbReference>
<evidence type="ECO:0000259" key="9">
    <source>
        <dbReference type="Pfam" id="PF00081"/>
    </source>
</evidence>
<evidence type="ECO:0000256" key="6">
    <source>
        <dbReference type="PIRSR" id="PIRSR000349-1"/>
    </source>
</evidence>
<evidence type="ECO:0000256" key="2">
    <source>
        <dbReference type="ARBA" id="ARBA00008714"/>
    </source>
</evidence>
<sequence>MTLKRIALFLLTLSSAATSCDKDEYSALNEKGEFTLPKLPYQYGYLQPQYWSQLLYYHHVKVHQQLIDQLNSYISTNSTYTSLTLTDLLIQYGTTDSNISRYAGGHYNHSLLWWILLNSRCGSSDEPNDNLGLDIESQYGSFSNFQTDFSNAAKNLFGSGWVWACVKSGSIQIKTNSDESSPLAGGDCYPFLGIDVWEHAYYFYYEWDREEYIDSWWEIIDWNMVEMFYEDYALEGKAVSV</sequence>
<dbReference type="InterPro" id="IPR001189">
    <property type="entry name" value="Mn/Fe_SOD"/>
</dbReference>
<dbReference type="EMBL" id="CAJZBQ010000054">
    <property type="protein sequence ID" value="CAG9332359.1"/>
    <property type="molecule type" value="Genomic_DNA"/>
</dbReference>
<organism evidence="11 12">
    <name type="scientific">Blepharisma stoltei</name>
    <dbReference type="NCBI Taxonomy" id="1481888"/>
    <lineage>
        <taxon>Eukaryota</taxon>
        <taxon>Sar</taxon>
        <taxon>Alveolata</taxon>
        <taxon>Ciliophora</taxon>
        <taxon>Postciliodesmatophora</taxon>
        <taxon>Heterotrichea</taxon>
        <taxon>Heterotrichida</taxon>
        <taxon>Blepharismidae</taxon>
        <taxon>Blepharisma</taxon>
    </lineage>
</organism>
<dbReference type="GO" id="GO:0005737">
    <property type="term" value="C:cytoplasm"/>
    <property type="evidence" value="ECO:0007669"/>
    <property type="project" value="TreeGrafter"/>
</dbReference>
<dbReference type="Pfam" id="PF00081">
    <property type="entry name" value="Sod_Fe_N"/>
    <property type="match status" value="1"/>
</dbReference>
<keyword evidence="3 6" id="KW-0479">Metal-binding</keyword>
<feature type="chain" id="PRO_5043773456" description="Superoxide dismutase" evidence="8">
    <location>
        <begin position="23"/>
        <end position="241"/>
    </location>
</feature>
<dbReference type="PANTHER" id="PTHR43595:SF2">
    <property type="entry name" value="SMALL RIBOSOMAL SUBUNIT PROTEIN MS42"/>
    <property type="match status" value="1"/>
</dbReference>
<dbReference type="InterPro" id="IPR019831">
    <property type="entry name" value="Mn/Fe_SOD_N"/>
</dbReference>
<comment type="catalytic activity">
    <reaction evidence="7">
        <text>2 superoxide + 2 H(+) = H2O2 + O2</text>
        <dbReference type="Rhea" id="RHEA:20696"/>
        <dbReference type="ChEBI" id="CHEBI:15378"/>
        <dbReference type="ChEBI" id="CHEBI:15379"/>
        <dbReference type="ChEBI" id="CHEBI:16240"/>
        <dbReference type="ChEBI" id="CHEBI:18421"/>
        <dbReference type="EC" id="1.15.1.1"/>
    </reaction>
</comment>
<evidence type="ECO:0000256" key="7">
    <source>
        <dbReference type="RuleBase" id="RU000414"/>
    </source>
</evidence>
<dbReference type="PROSITE" id="PS51257">
    <property type="entry name" value="PROKAR_LIPOPROTEIN"/>
    <property type="match status" value="1"/>
</dbReference>
<feature type="binding site" evidence="6">
    <location>
        <position position="58"/>
    </location>
    <ligand>
        <name>Mn(2+)</name>
        <dbReference type="ChEBI" id="CHEBI:29035"/>
    </ligand>
</feature>
<accession>A0AAU9JYM1</accession>
<dbReference type="AlphaFoldDB" id="A0AAU9JYM1"/>
<dbReference type="GO" id="GO:0004784">
    <property type="term" value="F:superoxide dismutase activity"/>
    <property type="evidence" value="ECO:0007669"/>
    <property type="project" value="UniProtKB-EC"/>
</dbReference>
<evidence type="ECO:0000259" key="10">
    <source>
        <dbReference type="Pfam" id="PF02777"/>
    </source>
</evidence>
<keyword evidence="4 7" id="KW-0560">Oxidoreductase</keyword>
<dbReference type="InterPro" id="IPR019833">
    <property type="entry name" value="Mn/Fe_SOD_BS"/>
</dbReference>
<dbReference type="PROSITE" id="PS00088">
    <property type="entry name" value="SOD_MN"/>
    <property type="match status" value="1"/>
</dbReference>
<evidence type="ECO:0000256" key="1">
    <source>
        <dbReference type="ARBA" id="ARBA00001962"/>
    </source>
</evidence>
<feature type="binding site" evidence="6">
    <location>
        <position position="199"/>
    </location>
    <ligand>
        <name>Mn(2+)</name>
        <dbReference type="ChEBI" id="CHEBI:29035"/>
    </ligand>
</feature>
<name>A0AAU9JYM1_9CILI</name>
<proteinExistence type="inferred from homology"/>
<dbReference type="GO" id="GO:0046872">
    <property type="term" value="F:metal ion binding"/>
    <property type="evidence" value="ECO:0007669"/>
    <property type="project" value="UniProtKB-KW"/>
</dbReference>
<reference evidence="11" key="1">
    <citation type="submission" date="2021-09" db="EMBL/GenBank/DDBJ databases">
        <authorList>
            <consortium name="AG Swart"/>
            <person name="Singh M."/>
            <person name="Singh A."/>
            <person name="Seah K."/>
            <person name="Emmerich C."/>
        </authorList>
    </citation>
    <scope>NUCLEOTIDE SEQUENCE</scope>
    <source>
        <strain evidence="11">ATCC30299</strain>
    </source>
</reference>
<evidence type="ECO:0000256" key="8">
    <source>
        <dbReference type="SAM" id="SignalP"/>
    </source>
</evidence>
<feature type="domain" description="Manganese/iron superoxide dismutase C-terminal" evidence="10">
    <location>
        <begin position="128"/>
        <end position="226"/>
    </location>
</feature>
<dbReference type="Proteomes" id="UP001162131">
    <property type="component" value="Unassembled WGS sequence"/>
</dbReference>
<dbReference type="Gene3D" id="1.10.287.990">
    <property type="entry name" value="Fe,Mn superoxide dismutase (SOD) domain"/>
    <property type="match status" value="1"/>
</dbReference>
<dbReference type="SUPFAM" id="SSF46609">
    <property type="entry name" value="Fe,Mn superoxide dismutase (SOD), N-terminal domain"/>
    <property type="match status" value="1"/>
</dbReference>
<feature type="binding site" evidence="6">
    <location>
        <position position="195"/>
    </location>
    <ligand>
        <name>Mn(2+)</name>
        <dbReference type="ChEBI" id="CHEBI:29035"/>
    </ligand>
</feature>
<dbReference type="PANTHER" id="PTHR43595">
    <property type="entry name" value="37S RIBOSOMAL PROTEIN S26, MITOCHONDRIAL"/>
    <property type="match status" value="1"/>
</dbReference>
<dbReference type="Pfam" id="PF02777">
    <property type="entry name" value="Sod_Fe_C"/>
    <property type="match status" value="1"/>
</dbReference>
<comment type="cofactor">
    <cofactor evidence="1">
        <name>Fe cation</name>
        <dbReference type="ChEBI" id="CHEBI:24875"/>
    </cofactor>
</comment>
<comment type="similarity">
    <text evidence="2 7">Belongs to the iron/manganese superoxide dismutase family.</text>
</comment>
<comment type="function">
    <text evidence="7">Destroys radicals which are normally produced within the cells and which are toxic to biological systems.</text>
</comment>
<gene>
    <name evidence="11" type="ORF">BSTOLATCC_MIC55809</name>
</gene>
<evidence type="ECO:0000256" key="5">
    <source>
        <dbReference type="ARBA" id="ARBA00023004"/>
    </source>
</evidence>
<keyword evidence="8" id="KW-0732">Signal</keyword>
<evidence type="ECO:0000256" key="3">
    <source>
        <dbReference type="ARBA" id="ARBA00022723"/>
    </source>
</evidence>
<dbReference type="SUPFAM" id="SSF54719">
    <property type="entry name" value="Fe,Mn superoxide dismutase (SOD), C-terminal domain"/>
    <property type="match status" value="1"/>
</dbReference>
<keyword evidence="5" id="KW-0408">Iron</keyword>
<evidence type="ECO:0000313" key="11">
    <source>
        <dbReference type="EMBL" id="CAG9332359.1"/>
    </source>
</evidence>
<keyword evidence="12" id="KW-1185">Reference proteome</keyword>
<dbReference type="PRINTS" id="PR01703">
    <property type="entry name" value="MNSODISMTASE"/>
</dbReference>
<dbReference type="InterPro" id="IPR019832">
    <property type="entry name" value="Mn/Fe_SOD_C"/>
</dbReference>
<evidence type="ECO:0000313" key="12">
    <source>
        <dbReference type="Proteomes" id="UP001162131"/>
    </source>
</evidence>
<dbReference type="InterPro" id="IPR036324">
    <property type="entry name" value="Mn/Fe_SOD_N_sf"/>
</dbReference>
<dbReference type="InterPro" id="IPR036314">
    <property type="entry name" value="SOD_C_sf"/>
</dbReference>
<protein>
    <recommendedName>
        <fullName evidence="7">Superoxide dismutase</fullName>
        <ecNumber evidence="7">1.15.1.1</ecNumber>
    </recommendedName>
</protein>